<dbReference type="RefSeq" id="WP_390405386.1">
    <property type="nucleotide sequence ID" value="NZ_BAABYW010000001.1"/>
</dbReference>
<keyword evidence="2 4" id="KW-0227">DNA damage</keyword>
<dbReference type="SUPFAM" id="SSF54211">
    <property type="entry name" value="Ribosomal protein S5 domain 2-like"/>
    <property type="match status" value="1"/>
</dbReference>
<dbReference type="InterPro" id="IPR020667">
    <property type="entry name" value="DNA_mismatch_repair_MutL"/>
</dbReference>
<dbReference type="InterPro" id="IPR013507">
    <property type="entry name" value="DNA_mismatch_S5_2-like"/>
</dbReference>
<dbReference type="InterPro" id="IPR036890">
    <property type="entry name" value="HATPase_C_sf"/>
</dbReference>
<keyword evidence="9" id="KW-1185">Reference proteome</keyword>
<dbReference type="Pfam" id="PF01119">
    <property type="entry name" value="DNA_mis_repair"/>
    <property type="match status" value="1"/>
</dbReference>
<dbReference type="HAMAP" id="MF_00149">
    <property type="entry name" value="DNA_mis_repair"/>
    <property type="match status" value="1"/>
</dbReference>
<dbReference type="Proteomes" id="UP001600943">
    <property type="component" value="Unassembled WGS sequence"/>
</dbReference>
<sequence>MVTELRKIAVLDQNTIDKIAAGEVVERPASVVKELVENAIDAGSTAITVEIKEGGISFIRVTDNGGGMMKEQVPLAFLRHATSKIEKVEDLMMISSLGFRGEALSSIAAVGQVELITKTPEALTGIRYLIEGGKEKSLEEIGAPCGTTIIVRNLFFNTPVRAKFLKTAMTEAGYVSTYMEQLALSHQDISFKYMVNGQTKLHSSGNASLKDVIYGIYGRDIARELAGVTYEKNGISIEGFAGKPVIARGNRTFENYYINGRYVKSKVIMKAIEDAYKPYMMQHKYPFVCLQYNIQGDEIDVNVHPTKMEVRFQNQQAVYQATYEALTSVLAHRELIPDIELVREKEKETSEKNGRKTAGPEPFEQRRRAGLFHTNQQSAGNLPPQQARPLHTSQIQRKEQFGVQQVQRPEQINAQQKQQTEQINAQQKQQTELYNAQQAQRSEQYNAQQVQRPEQYNAQQEQQTEQYNAQQTQQIEQYNVQQSQRPEQISAQQKQQTEQYNVQQPQRSEQINAPQTQQPGHIAEESTPYKYDSASETSASKSGIGPNSEIPENGNPIGVHPAVIRPVSDEKIQPSKDNAVADTSSFSAPSVQPVKSSPFPAPDMQPAKYSNSDAPANPGEDTSQDSVILKNTQQMELFDDKLLSKKARQHHRIIGQLFDTYWLVEYDEKFYIIDQHAAHEKVLYERFMKEFEQREIISQMVSPPEIIALSLQEAALLKEQMEIFEQFGFEISSFGGKEYSISAVPANLYGVTVQELFIEILDSLESEGRNKTPELITHRIATAACKAAVKGNQMLSVLEADKLIDELLGLENPYHCPHGRPTIVSMTKYELEKKFKRIV</sequence>
<feature type="domain" description="DNA mismatch repair protein S5" evidence="7">
    <location>
        <begin position="213"/>
        <end position="331"/>
    </location>
</feature>
<evidence type="ECO:0000259" key="6">
    <source>
        <dbReference type="SMART" id="SM00853"/>
    </source>
</evidence>
<dbReference type="InterPro" id="IPR037198">
    <property type="entry name" value="MutL_C_sf"/>
</dbReference>
<dbReference type="PANTHER" id="PTHR10073">
    <property type="entry name" value="DNA MISMATCH REPAIR PROTEIN MLH, PMS, MUTL"/>
    <property type="match status" value="1"/>
</dbReference>
<protein>
    <recommendedName>
        <fullName evidence="4">DNA mismatch repair protein MutL</fullName>
    </recommendedName>
</protein>
<gene>
    <name evidence="4" type="primary">mutL</name>
    <name evidence="8" type="ORF">K040078D81_23160</name>
</gene>
<feature type="compositionally biased region" description="Polar residues" evidence="5">
    <location>
        <begin position="478"/>
        <end position="519"/>
    </location>
</feature>
<dbReference type="InterPro" id="IPR042121">
    <property type="entry name" value="MutL_C_regsub"/>
</dbReference>
<dbReference type="Gene3D" id="3.30.230.10">
    <property type="match status" value="1"/>
</dbReference>
<evidence type="ECO:0000256" key="3">
    <source>
        <dbReference type="ARBA" id="ARBA00023204"/>
    </source>
</evidence>
<organism evidence="8 9">
    <name type="scientific">Blautia hominis</name>
    <dbReference type="NCBI Taxonomy" id="2025493"/>
    <lineage>
        <taxon>Bacteria</taxon>
        <taxon>Bacillati</taxon>
        <taxon>Bacillota</taxon>
        <taxon>Clostridia</taxon>
        <taxon>Lachnospirales</taxon>
        <taxon>Lachnospiraceae</taxon>
        <taxon>Blautia</taxon>
    </lineage>
</organism>
<dbReference type="Gene3D" id="3.30.565.10">
    <property type="entry name" value="Histidine kinase-like ATPase, C-terminal domain"/>
    <property type="match status" value="1"/>
</dbReference>
<dbReference type="SUPFAM" id="SSF118116">
    <property type="entry name" value="DNA mismatch repair protein MutL"/>
    <property type="match status" value="1"/>
</dbReference>
<dbReference type="SUPFAM" id="SSF55874">
    <property type="entry name" value="ATPase domain of HSP90 chaperone/DNA topoisomerase II/histidine kinase"/>
    <property type="match status" value="1"/>
</dbReference>
<proteinExistence type="inferred from homology"/>
<dbReference type="Gene3D" id="3.30.1540.20">
    <property type="entry name" value="MutL, C-terminal domain, dimerisation subdomain"/>
    <property type="match status" value="1"/>
</dbReference>
<evidence type="ECO:0000256" key="5">
    <source>
        <dbReference type="SAM" id="MobiDB-lite"/>
    </source>
</evidence>
<comment type="function">
    <text evidence="4">This protein is involved in the repair of mismatches in DNA. It is required for dam-dependent methyl-directed DNA mismatch repair. May act as a 'molecular matchmaker', a protein that promotes the formation of a stable complex between two or more DNA-binding proteins in an ATP-dependent manner without itself being part of a final effector complex.</text>
</comment>
<evidence type="ECO:0000259" key="7">
    <source>
        <dbReference type="SMART" id="SM01340"/>
    </source>
</evidence>
<comment type="caution">
    <text evidence="8">The sequence shown here is derived from an EMBL/GenBank/DDBJ whole genome shotgun (WGS) entry which is preliminary data.</text>
</comment>
<dbReference type="InterPro" id="IPR014762">
    <property type="entry name" value="DNA_mismatch_repair_CS"/>
</dbReference>
<evidence type="ECO:0000313" key="9">
    <source>
        <dbReference type="Proteomes" id="UP001600943"/>
    </source>
</evidence>
<dbReference type="InterPro" id="IPR002099">
    <property type="entry name" value="MutL/Mlh/PMS"/>
</dbReference>
<dbReference type="PANTHER" id="PTHR10073:SF12">
    <property type="entry name" value="DNA MISMATCH REPAIR PROTEIN MLH1"/>
    <property type="match status" value="1"/>
</dbReference>
<dbReference type="NCBIfam" id="TIGR00585">
    <property type="entry name" value="mutl"/>
    <property type="match status" value="1"/>
</dbReference>
<dbReference type="CDD" id="cd16926">
    <property type="entry name" value="HATPase_MutL-MLH-PMS-like"/>
    <property type="match status" value="1"/>
</dbReference>
<feature type="compositionally biased region" description="Low complexity" evidence="5">
    <location>
        <begin position="454"/>
        <end position="477"/>
    </location>
</feature>
<dbReference type="SMART" id="SM01340">
    <property type="entry name" value="DNA_mis_repair"/>
    <property type="match status" value="1"/>
</dbReference>
<accession>A0ABQ0B9S2</accession>
<evidence type="ECO:0000256" key="4">
    <source>
        <dbReference type="HAMAP-Rule" id="MF_00149"/>
    </source>
</evidence>
<evidence type="ECO:0000256" key="1">
    <source>
        <dbReference type="ARBA" id="ARBA00006082"/>
    </source>
</evidence>
<feature type="domain" description="MutL C-terminal dimerisation" evidence="6">
    <location>
        <begin position="653"/>
        <end position="795"/>
    </location>
</feature>
<dbReference type="SMART" id="SM00853">
    <property type="entry name" value="MutL_C"/>
    <property type="match status" value="1"/>
</dbReference>
<name>A0ABQ0B9S2_9FIRM</name>
<dbReference type="InterPro" id="IPR014790">
    <property type="entry name" value="MutL_C"/>
</dbReference>
<feature type="compositionally biased region" description="Polar residues" evidence="5">
    <location>
        <begin position="433"/>
        <end position="452"/>
    </location>
</feature>
<dbReference type="PROSITE" id="PS00058">
    <property type="entry name" value="DNA_MISMATCH_REPAIR_1"/>
    <property type="match status" value="1"/>
</dbReference>
<evidence type="ECO:0000313" key="8">
    <source>
        <dbReference type="EMBL" id="GAA6408199.1"/>
    </source>
</evidence>
<feature type="compositionally biased region" description="Polar residues" evidence="5">
    <location>
        <begin position="581"/>
        <end position="595"/>
    </location>
</feature>
<feature type="compositionally biased region" description="Polar residues" evidence="5">
    <location>
        <begin position="608"/>
        <end position="624"/>
    </location>
</feature>
<dbReference type="InterPro" id="IPR014721">
    <property type="entry name" value="Ribsml_uS5_D2-typ_fold_subgr"/>
</dbReference>
<dbReference type="EMBL" id="BAABYW010000001">
    <property type="protein sequence ID" value="GAA6408199.1"/>
    <property type="molecule type" value="Genomic_DNA"/>
</dbReference>
<keyword evidence="3 4" id="KW-0234">DNA repair</keyword>
<dbReference type="InterPro" id="IPR038973">
    <property type="entry name" value="MutL/Mlh/Pms-like"/>
</dbReference>
<reference evidence="8 9" key="1">
    <citation type="submission" date="2024-04" db="EMBL/GenBank/DDBJ databases">
        <title>Defined microbial consortia suppress multidrug-resistant proinflammatory Enterobacteriaceae via ecological control.</title>
        <authorList>
            <person name="Furuichi M."/>
            <person name="Kawaguchi T."/>
            <person name="Pust M."/>
            <person name="Yasuma K."/>
            <person name="Plichta D."/>
            <person name="Hasegawa N."/>
            <person name="Ohya T."/>
            <person name="Bhattarai S."/>
            <person name="Sasajima S."/>
            <person name="Aoto Y."/>
            <person name="Tuganbaev T."/>
            <person name="Yaginuma M."/>
            <person name="Ueda M."/>
            <person name="Okahashi N."/>
            <person name="Amafuji K."/>
            <person name="Kiridooshi Y."/>
            <person name="Sugita K."/>
            <person name="Strazar M."/>
            <person name="Skelly A."/>
            <person name="Suda W."/>
            <person name="Hattori M."/>
            <person name="Nakamoto N."/>
            <person name="Caballero S."/>
            <person name="Norman J."/>
            <person name="Olle B."/>
            <person name="Tanoue T."/>
            <person name="Arita M."/>
            <person name="Bucci V."/>
            <person name="Atarashi K."/>
            <person name="Xavier R."/>
            <person name="Honda K."/>
        </authorList>
    </citation>
    <scope>NUCLEOTIDE SEQUENCE [LARGE SCALE GENOMIC DNA]</scope>
    <source>
        <strain evidence="9">k04-0078-D8-1</strain>
    </source>
</reference>
<dbReference type="CDD" id="cd00782">
    <property type="entry name" value="MutL_Trans"/>
    <property type="match status" value="1"/>
</dbReference>
<dbReference type="InterPro" id="IPR042120">
    <property type="entry name" value="MutL_C_dimsub"/>
</dbReference>
<dbReference type="Gene3D" id="3.30.1370.100">
    <property type="entry name" value="MutL, C-terminal domain, regulatory subdomain"/>
    <property type="match status" value="1"/>
</dbReference>
<comment type="similarity">
    <text evidence="1 4">Belongs to the DNA mismatch repair MutL/HexB family.</text>
</comment>
<dbReference type="Pfam" id="PF08676">
    <property type="entry name" value="MutL_C"/>
    <property type="match status" value="1"/>
</dbReference>
<dbReference type="Pfam" id="PF13589">
    <property type="entry name" value="HATPase_c_3"/>
    <property type="match status" value="1"/>
</dbReference>
<feature type="region of interest" description="Disordered" evidence="5">
    <location>
        <begin position="433"/>
        <end position="624"/>
    </location>
</feature>
<evidence type="ECO:0000256" key="2">
    <source>
        <dbReference type="ARBA" id="ARBA00022763"/>
    </source>
</evidence>
<dbReference type="InterPro" id="IPR020568">
    <property type="entry name" value="Ribosomal_Su5_D2-typ_SF"/>
</dbReference>